<dbReference type="EMBL" id="BMWY01000003">
    <property type="protein sequence ID" value="GGZ53348.1"/>
    <property type="molecule type" value="Genomic_DNA"/>
</dbReference>
<evidence type="ECO:0000313" key="3">
    <source>
        <dbReference type="Proteomes" id="UP000615593"/>
    </source>
</evidence>
<dbReference type="SUPFAM" id="SSF53756">
    <property type="entry name" value="UDP-Glycosyltransferase/glycogen phosphorylase"/>
    <property type="match status" value="1"/>
</dbReference>
<sequence length="345" mass="39076">MTNLNQLIVHHRSSHHARYSGYARLIDFLDEPQIIQGKNILPYRLAKGISQLSNQQAGLYDSKSVQKEVELYRLLRNTKTPGIVHYLNGERDVRYVLNYKKASRSTKFCASFHKPPEILKATVKNIRYLKQLDAAICVGANQVDFIKKWLGIDQVKYIPHGVDTTFFKPLIHKRSAKKMLFVGQHLRDFEMLNRTIPEILAKDASASLDVVLKKEFQAKVQLTSDRVRIHTGVDDETLKRFYQEASFLYLPLIDATACNSILEALACGLPIVTSAVGGNMAYLSGSENFLIPANDEEQFIATALSLLAQPDLCLKIGQSSRELSIRYDWNNVAKAVEVFYQEVLT</sequence>
<evidence type="ECO:0000313" key="2">
    <source>
        <dbReference type="EMBL" id="GGZ53348.1"/>
    </source>
</evidence>
<accession>A0ABQ3BPF3</accession>
<organism evidence="2 3">
    <name type="scientific">Mesonia mobilis</name>
    <dbReference type="NCBI Taxonomy" id="369791"/>
    <lineage>
        <taxon>Bacteria</taxon>
        <taxon>Pseudomonadati</taxon>
        <taxon>Bacteroidota</taxon>
        <taxon>Flavobacteriia</taxon>
        <taxon>Flavobacteriales</taxon>
        <taxon>Flavobacteriaceae</taxon>
        <taxon>Mesonia</taxon>
    </lineage>
</organism>
<protein>
    <submittedName>
        <fullName evidence="2">Uncharacterized protein</fullName>
    </submittedName>
</protein>
<name>A0ABQ3BPF3_9FLAO</name>
<dbReference type="Pfam" id="PF13692">
    <property type="entry name" value="Glyco_trans_1_4"/>
    <property type="match status" value="1"/>
</dbReference>
<keyword evidence="3" id="KW-1185">Reference proteome</keyword>
<dbReference type="CDD" id="cd03801">
    <property type="entry name" value="GT4_PimA-like"/>
    <property type="match status" value="1"/>
</dbReference>
<dbReference type="Gene3D" id="3.40.50.2000">
    <property type="entry name" value="Glycogen Phosphorylase B"/>
    <property type="match status" value="2"/>
</dbReference>
<dbReference type="PANTHER" id="PTHR46401:SF2">
    <property type="entry name" value="GLYCOSYLTRANSFERASE WBBK-RELATED"/>
    <property type="match status" value="1"/>
</dbReference>
<keyword evidence="1" id="KW-0808">Transferase</keyword>
<reference evidence="3" key="1">
    <citation type="journal article" date="2019" name="Int. J. Syst. Evol. Microbiol.">
        <title>The Global Catalogue of Microorganisms (GCM) 10K type strain sequencing project: providing services to taxonomists for standard genome sequencing and annotation.</title>
        <authorList>
            <consortium name="The Broad Institute Genomics Platform"/>
            <consortium name="The Broad Institute Genome Sequencing Center for Infectious Disease"/>
            <person name="Wu L."/>
            <person name="Ma J."/>
        </authorList>
    </citation>
    <scope>NUCLEOTIDE SEQUENCE [LARGE SCALE GENOMIC DNA]</scope>
    <source>
        <strain evidence="3">KCTC 12708</strain>
    </source>
</reference>
<dbReference type="PANTHER" id="PTHR46401">
    <property type="entry name" value="GLYCOSYLTRANSFERASE WBBK-RELATED"/>
    <property type="match status" value="1"/>
</dbReference>
<proteinExistence type="predicted"/>
<gene>
    <name evidence="2" type="ORF">GCM10008088_13790</name>
</gene>
<evidence type="ECO:0000256" key="1">
    <source>
        <dbReference type="ARBA" id="ARBA00022679"/>
    </source>
</evidence>
<comment type="caution">
    <text evidence="2">The sequence shown here is derived from an EMBL/GenBank/DDBJ whole genome shotgun (WGS) entry which is preliminary data.</text>
</comment>
<dbReference type="Proteomes" id="UP000615593">
    <property type="component" value="Unassembled WGS sequence"/>
</dbReference>
<dbReference type="RefSeq" id="WP_027884260.1">
    <property type="nucleotide sequence ID" value="NZ_BMWY01000003.1"/>
</dbReference>
<dbReference type="GeneID" id="94369045"/>